<organism evidence="3 4">
    <name type="scientific">Panagrolaimus davidi</name>
    <dbReference type="NCBI Taxonomy" id="227884"/>
    <lineage>
        <taxon>Eukaryota</taxon>
        <taxon>Metazoa</taxon>
        <taxon>Ecdysozoa</taxon>
        <taxon>Nematoda</taxon>
        <taxon>Chromadorea</taxon>
        <taxon>Rhabditida</taxon>
        <taxon>Tylenchina</taxon>
        <taxon>Panagrolaimomorpha</taxon>
        <taxon>Panagrolaimoidea</taxon>
        <taxon>Panagrolaimidae</taxon>
        <taxon>Panagrolaimus</taxon>
    </lineage>
</organism>
<feature type="compositionally biased region" description="Basic and acidic residues" evidence="1">
    <location>
        <begin position="290"/>
        <end position="316"/>
    </location>
</feature>
<keyword evidence="2" id="KW-0812">Transmembrane</keyword>
<feature type="compositionally biased region" description="Basic and acidic residues" evidence="1">
    <location>
        <begin position="375"/>
        <end position="396"/>
    </location>
</feature>
<feature type="region of interest" description="Disordered" evidence="1">
    <location>
        <begin position="371"/>
        <end position="405"/>
    </location>
</feature>
<evidence type="ECO:0000313" key="4">
    <source>
        <dbReference type="WBParaSite" id="PDA_v2.g22405.t1"/>
    </source>
</evidence>
<feature type="region of interest" description="Disordered" evidence="1">
    <location>
        <begin position="163"/>
        <end position="183"/>
    </location>
</feature>
<proteinExistence type="predicted"/>
<evidence type="ECO:0000256" key="1">
    <source>
        <dbReference type="SAM" id="MobiDB-lite"/>
    </source>
</evidence>
<accession>A0A914PUI7</accession>
<feature type="compositionally biased region" description="Basic and acidic residues" evidence="1">
    <location>
        <begin position="268"/>
        <end position="280"/>
    </location>
</feature>
<feature type="transmembrane region" description="Helical" evidence="2">
    <location>
        <begin position="191"/>
        <end position="214"/>
    </location>
</feature>
<evidence type="ECO:0000313" key="3">
    <source>
        <dbReference type="Proteomes" id="UP000887578"/>
    </source>
</evidence>
<reference evidence="4" key="1">
    <citation type="submission" date="2022-11" db="UniProtKB">
        <authorList>
            <consortium name="WormBaseParasite"/>
        </authorList>
    </citation>
    <scope>IDENTIFICATION</scope>
</reference>
<keyword evidence="2" id="KW-1133">Transmembrane helix</keyword>
<sequence length="405" mass="45141">MDNLDALSSDEEIYEQNGGDMKFVRDGEVEVELENKELMFKFCSDGCMDQTVIACYDSTNSNALRQGDCDPGQCEFKAGVSEKHQIPFLWFKDDFYRQLFPKDGDICETAIMKWPDATVSFSPEFSSCDPSKHDGNVVNLYVRQVPPGCHFYVLNAKKWVPPPPPTTSELNSTRTVPNQTTSKSSEANTTLWVVIGVGIFILLIVVIGFGYCCYRTIQKKPLFGNEKDVQRKADIPQASKKESAVENEKTPDEKQVLKSKEVVAIPEPSKESTVEKEKQPKPAKKKAPKEKKAPVVEEKPSKEFTGENGTKEDAQPKKKVSIEPTLQDATTEASVVQKRPGNPPRVFVPKKVIFPAKNSDGLKSVSLFDTLSGAEDDKTQNSTHTSEKPRKNESAGRKKGSKKHR</sequence>
<dbReference type="Proteomes" id="UP000887578">
    <property type="component" value="Unplaced"/>
</dbReference>
<name>A0A914PUI7_9BILA</name>
<keyword evidence="2" id="KW-0472">Membrane</keyword>
<dbReference type="WBParaSite" id="PDA_v2.g22405.t1">
    <property type="protein sequence ID" value="PDA_v2.g22405.t1"/>
    <property type="gene ID" value="PDA_v2.g22405"/>
</dbReference>
<keyword evidence="3" id="KW-1185">Reference proteome</keyword>
<feature type="region of interest" description="Disordered" evidence="1">
    <location>
        <begin position="227"/>
        <end position="348"/>
    </location>
</feature>
<evidence type="ECO:0000256" key="2">
    <source>
        <dbReference type="SAM" id="Phobius"/>
    </source>
</evidence>
<dbReference type="AlphaFoldDB" id="A0A914PUI7"/>
<feature type="compositionally biased region" description="Polar residues" evidence="1">
    <location>
        <begin position="167"/>
        <end position="183"/>
    </location>
</feature>
<protein>
    <submittedName>
        <fullName evidence="4">Uncharacterized protein</fullName>
    </submittedName>
</protein>
<feature type="compositionally biased region" description="Basic and acidic residues" evidence="1">
    <location>
        <begin position="227"/>
        <end position="261"/>
    </location>
</feature>